<dbReference type="Pfam" id="PF02237">
    <property type="entry name" value="BPL_C"/>
    <property type="match status" value="1"/>
</dbReference>
<protein>
    <recommendedName>
        <fullName evidence="6">Bifunctional ligase/repressor BirA</fullName>
    </recommendedName>
    <alternativeName>
        <fullName evidence="6">Biotin operon repressor</fullName>
    </alternativeName>
    <alternativeName>
        <fullName evidence="6">Biotin--[acetyl-CoA-carboxylase] ligase</fullName>
        <ecNumber evidence="6">6.3.4.15</ecNumber>
    </alternativeName>
    <alternativeName>
        <fullName evidence="6">Biotin--protein ligase</fullName>
    </alternativeName>
    <alternativeName>
        <fullName evidence="6">Biotin-[acetyl-CoA carboxylase] synthetase</fullName>
    </alternativeName>
</protein>
<dbReference type="HAMAP" id="MF_00978">
    <property type="entry name" value="Bifunct_BirA"/>
    <property type="match status" value="1"/>
</dbReference>
<evidence type="ECO:0000256" key="4">
    <source>
        <dbReference type="ARBA" id="ARBA00023267"/>
    </source>
</evidence>
<dbReference type="InterPro" id="IPR008988">
    <property type="entry name" value="Transcriptional_repressor_C"/>
</dbReference>
<name>A0ABU9GMA6_9GAMM</name>
<evidence type="ECO:0000256" key="2">
    <source>
        <dbReference type="ARBA" id="ARBA00022741"/>
    </source>
</evidence>
<dbReference type="RefSeq" id="WP_341596382.1">
    <property type="nucleotide sequence ID" value="NZ_JBAKAZ010000005.1"/>
</dbReference>
<dbReference type="InterPro" id="IPR004143">
    <property type="entry name" value="BPL_LPL_catalytic"/>
</dbReference>
<reference evidence="8 9" key="1">
    <citation type="submission" date="2024-02" db="EMBL/GenBank/DDBJ databases">
        <title>Bacteria isolated from the canopy kelp, Nereocystis luetkeana.</title>
        <authorList>
            <person name="Pfister C.A."/>
            <person name="Younker I.T."/>
            <person name="Light S.H."/>
        </authorList>
    </citation>
    <scope>NUCLEOTIDE SEQUENCE [LARGE SCALE GENOMIC DNA]</scope>
    <source>
        <strain evidence="8 9">TI.1.05</strain>
    </source>
</reference>
<keyword evidence="9" id="KW-1185">Reference proteome</keyword>
<dbReference type="NCBIfam" id="NF008847">
    <property type="entry name" value="PRK11886.1-2"/>
    <property type="match status" value="1"/>
</dbReference>
<dbReference type="Gene3D" id="2.30.30.100">
    <property type="match status" value="1"/>
</dbReference>
<evidence type="ECO:0000256" key="5">
    <source>
        <dbReference type="ARBA" id="ARBA00047846"/>
    </source>
</evidence>
<organism evidence="8 9">
    <name type="scientific">Psychromonas aquatilis</name>
    <dbReference type="NCBI Taxonomy" id="2005072"/>
    <lineage>
        <taxon>Bacteria</taxon>
        <taxon>Pseudomonadati</taxon>
        <taxon>Pseudomonadota</taxon>
        <taxon>Gammaproteobacteria</taxon>
        <taxon>Alteromonadales</taxon>
        <taxon>Psychromonadaceae</taxon>
        <taxon>Psychromonas</taxon>
    </lineage>
</organism>
<dbReference type="CDD" id="cd16442">
    <property type="entry name" value="BPL"/>
    <property type="match status" value="1"/>
</dbReference>
<keyword evidence="2 6" id="KW-0547">Nucleotide-binding</keyword>
<dbReference type="InterPro" id="IPR004408">
    <property type="entry name" value="Biotin_CoA_COase_ligase"/>
</dbReference>
<dbReference type="Pfam" id="PF03099">
    <property type="entry name" value="BPL_LplA_LipB"/>
    <property type="match status" value="1"/>
</dbReference>
<dbReference type="EC" id="6.3.4.15" evidence="6"/>
<dbReference type="InterPro" id="IPR045864">
    <property type="entry name" value="aa-tRNA-synth_II/BPL/LPL"/>
</dbReference>
<feature type="binding site" evidence="6">
    <location>
        <begin position="90"/>
        <end position="92"/>
    </location>
    <ligand>
        <name>biotin</name>
        <dbReference type="ChEBI" id="CHEBI:57586"/>
    </ligand>
</feature>
<gene>
    <name evidence="6 8" type="primary">birA</name>
    <name evidence="8" type="ORF">V6256_02310</name>
</gene>
<feature type="binding site" evidence="6">
    <location>
        <position position="113"/>
    </location>
    <ligand>
        <name>biotin</name>
        <dbReference type="ChEBI" id="CHEBI:57586"/>
    </ligand>
</feature>
<dbReference type="NCBIfam" id="TIGR00121">
    <property type="entry name" value="birA_ligase"/>
    <property type="match status" value="1"/>
</dbReference>
<proteinExistence type="inferred from homology"/>
<comment type="caution">
    <text evidence="8">The sequence shown here is derived from an EMBL/GenBank/DDBJ whole genome shotgun (WGS) entry which is preliminary data.</text>
</comment>
<feature type="DNA-binding region" description="H-T-H motif" evidence="6">
    <location>
        <begin position="23"/>
        <end position="42"/>
    </location>
</feature>
<keyword evidence="3 6" id="KW-0067">ATP-binding</keyword>
<dbReference type="InterPro" id="IPR036388">
    <property type="entry name" value="WH-like_DNA-bd_sf"/>
</dbReference>
<dbReference type="SUPFAM" id="SSF55681">
    <property type="entry name" value="Class II aaRS and biotin synthetases"/>
    <property type="match status" value="1"/>
</dbReference>
<dbReference type="Proteomes" id="UP001369082">
    <property type="component" value="Unassembled WGS sequence"/>
</dbReference>
<dbReference type="PROSITE" id="PS51733">
    <property type="entry name" value="BPL_LPL_CATALYTIC"/>
    <property type="match status" value="1"/>
</dbReference>
<keyword evidence="4 6" id="KW-0092">Biotin</keyword>
<comment type="similarity">
    <text evidence="6">Belongs to the biotin--protein ligase family.</text>
</comment>
<dbReference type="InterPro" id="IPR036390">
    <property type="entry name" value="WH_DNA-bd_sf"/>
</dbReference>
<dbReference type="PANTHER" id="PTHR12835:SF5">
    <property type="entry name" value="BIOTIN--PROTEIN LIGASE"/>
    <property type="match status" value="1"/>
</dbReference>
<keyword evidence="6" id="KW-0678">Repressor</keyword>
<evidence type="ECO:0000256" key="6">
    <source>
        <dbReference type="HAMAP-Rule" id="MF_00978"/>
    </source>
</evidence>
<evidence type="ECO:0000259" key="7">
    <source>
        <dbReference type="PROSITE" id="PS51733"/>
    </source>
</evidence>
<evidence type="ECO:0000313" key="8">
    <source>
        <dbReference type="EMBL" id="MEL0628431.1"/>
    </source>
</evidence>
<comment type="function">
    <text evidence="6">Acts both as a biotin--[acetyl-CoA-carboxylase] ligase and a biotin-operon repressor. In the presence of ATP, BirA activates biotin to form the BirA-biotinyl-5'-adenylate (BirA-bio-5'-AMP or holoBirA) complex. HoloBirA can either transfer the biotinyl moiety to the biotin carboxyl carrier protein (BCCP) subunit of acetyl-CoA carboxylase, or bind to the biotin operator site and inhibit transcription of the operon.</text>
</comment>
<dbReference type="SUPFAM" id="SSF50037">
    <property type="entry name" value="C-terminal domain of transcriptional repressors"/>
    <property type="match status" value="1"/>
</dbReference>
<dbReference type="Pfam" id="PF08279">
    <property type="entry name" value="HTH_11"/>
    <property type="match status" value="1"/>
</dbReference>
<evidence type="ECO:0000256" key="1">
    <source>
        <dbReference type="ARBA" id="ARBA00022598"/>
    </source>
</evidence>
<keyword evidence="6" id="KW-0238">DNA-binding</keyword>
<dbReference type="InterPro" id="IPR030855">
    <property type="entry name" value="Bifunct_BirA"/>
</dbReference>
<dbReference type="InterPro" id="IPR003142">
    <property type="entry name" value="BPL_C"/>
</dbReference>
<dbReference type="PANTHER" id="PTHR12835">
    <property type="entry name" value="BIOTIN PROTEIN LIGASE"/>
    <property type="match status" value="1"/>
</dbReference>
<accession>A0ABU9GMA6</accession>
<comment type="catalytic activity">
    <reaction evidence="5 6">
        <text>biotin + L-lysyl-[protein] + ATP = N(6)-biotinyl-L-lysyl-[protein] + AMP + diphosphate + H(+)</text>
        <dbReference type="Rhea" id="RHEA:11756"/>
        <dbReference type="Rhea" id="RHEA-COMP:9752"/>
        <dbReference type="Rhea" id="RHEA-COMP:10505"/>
        <dbReference type="ChEBI" id="CHEBI:15378"/>
        <dbReference type="ChEBI" id="CHEBI:29969"/>
        <dbReference type="ChEBI" id="CHEBI:30616"/>
        <dbReference type="ChEBI" id="CHEBI:33019"/>
        <dbReference type="ChEBI" id="CHEBI:57586"/>
        <dbReference type="ChEBI" id="CHEBI:83144"/>
        <dbReference type="ChEBI" id="CHEBI:456215"/>
        <dbReference type="EC" id="6.3.4.15"/>
    </reaction>
</comment>
<dbReference type="SUPFAM" id="SSF46785">
    <property type="entry name" value="Winged helix' DNA-binding domain"/>
    <property type="match status" value="1"/>
</dbReference>
<feature type="binding site" evidence="6">
    <location>
        <begin position="117"/>
        <end position="119"/>
    </location>
    <ligand>
        <name>biotin</name>
        <dbReference type="ChEBI" id="CHEBI:57586"/>
    </ligand>
</feature>
<feature type="binding site" evidence="6">
    <location>
        <position position="184"/>
    </location>
    <ligand>
        <name>biotin</name>
        <dbReference type="ChEBI" id="CHEBI:57586"/>
    </ligand>
</feature>
<dbReference type="InterPro" id="IPR013196">
    <property type="entry name" value="HTH_11"/>
</dbReference>
<dbReference type="Gene3D" id="1.10.10.10">
    <property type="entry name" value="Winged helix-like DNA-binding domain superfamily/Winged helix DNA-binding domain"/>
    <property type="match status" value="1"/>
</dbReference>
<evidence type="ECO:0000313" key="9">
    <source>
        <dbReference type="Proteomes" id="UP001369082"/>
    </source>
</evidence>
<dbReference type="GO" id="GO:0004077">
    <property type="term" value="F:biotin--[biotin carboxyl-carrier protein] ligase activity"/>
    <property type="evidence" value="ECO:0007669"/>
    <property type="project" value="UniProtKB-EC"/>
</dbReference>
<feature type="domain" description="BPL/LPL catalytic" evidence="7">
    <location>
        <begin position="66"/>
        <end position="256"/>
    </location>
</feature>
<evidence type="ECO:0000256" key="3">
    <source>
        <dbReference type="ARBA" id="ARBA00022840"/>
    </source>
</evidence>
<keyword evidence="6" id="KW-0804">Transcription</keyword>
<keyword evidence="6" id="KW-0805">Transcription regulation</keyword>
<dbReference type="EMBL" id="JBAKAZ010000005">
    <property type="protein sequence ID" value="MEL0628431.1"/>
    <property type="molecule type" value="Genomic_DNA"/>
</dbReference>
<keyword evidence="1 6" id="KW-0436">Ligase</keyword>
<dbReference type="Gene3D" id="3.30.930.10">
    <property type="entry name" value="Bira Bifunctional Protein, Domain 2"/>
    <property type="match status" value="1"/>
</dbReference>
<sequence>MSELNAQGSKLISLLADGEFHSGEKIGLMLGVSRTSVNNYIKALQEIGLDIYKVTGKGYCSATPLSLLDQSLIQNISGFNSVHVVQVLESTNKYLLDKIDHLENGQTCIAEYQTAGRGRRGRHWVSPFASHLYFSMYWRLEAGIEKASGLSLLVGIAVVNALEKMDVQGVQLKWPNDLYYQGKKLAGILIELNAQASDVCHSVIGIGINVRMPDHQGKLIDQPWVDLNSIAGKTIDRNQLSGLLIKELHTLLADYEEKGLSAFLPRWFELDCFLDKQVNLIVADKVQGGICRGINEQGALLLEIDKEIKPYIGGEISLRLANN</sequence>